<organism evidence="4">
    <name type="scientific">freshwater metagenome</name>
    <dbReference type="NCBI Taxonomy" id="449393"/>
    <lineage>
        <taxon>unclassified sequences</taxon>
        <taxon>metagenomes</taxon>
        <taxon>ecological metagenomes</taxon>
    </lineage>
</organism>
<evidence type="ECO:0000313" key="5">
    <source>
        <dbReference type="EMBL" id="CAB5057778.1"/>
    </source>
</evidence>
<dbReference type="GO" id="GO:0005829">
    <property type="term" value="C:cytosol"/>
    <property type="evidence" value="ECO:0007669"/>
    <property type="project" value="TreeGrafter"/>
</dbReference>
<dbReference type="EMBL" id="CAEZZC010000002">
    <property type="protein sequence ID" value="CAB4741671.1"/>
    <property type="molecule type" value="Genomic_DNA"/>
</dbReference>
<proteinExistence type="predicted"/>
<evidence type="ECO:0000313" key="2">
    <source>
        <dbReference type="EMBL" id="CAB4741671.1"/>
    </source>
</evidence>
<accession>A0A6J7HTD3</accession>
<dbReference type="EMBL" id="CAFBLE010000004">
    <property type="protein sequence ID" value="CAB4863641.1"/>
    <property type="molecule type" value="Genomic_DNA"/>
</dbReference>
<dbReference type="PANTHER" id="PTHR21047:SF2">
    <property type="entry name" value="THYMIDINE DIPHOSPHO-4-KETO-RHAMNOSE 3,5-EPIMERASE"/>
    <property type="match status" value="1"/>
</dbReference>
<dbReference type="AlphaFoldDB" id="A0A6J7HTD3"/>
<dbReference type="GO" id="GO:0008830">
    <property type="term" value="F:dTDP-4-dehydrorhamnose 3,5-epimerase activity"/>
    <property type="evidence" value="ECO:0007669"/>
    <property type="project" value="InterPro"/>
</dbReference>
<name>A0A6J7HTD3_9ZZZZ</name>
<reference evidence="4" key="1">
    <citation type="submission" date="2020-05" db="EMBL/GenBank/DDBJ databases">
        <authorList>
            <person name="Chiriac C."/>
            <person name="Salcher M."/>
            <person name="Ghai R."/>
            <person name="Kavagutti S V."/>
        </authorList>
    </citation>
    <scope>NUCLEOTIDE SEQUENCE</scope>
</reference>
<dbReference type="Pfam" id="PF00908">
    <property type="entry name" value="dTDP_sugar_isom"/>
    <property type="match status" value="1"/>
</dbReference>
<dbReference type="EMBL" id="CAEZWT010000002">
    <property type="protein sequence ID" value="CAB4655991.1"/>
    <property type="molecule type" value="Genomic_DNA"/>
</dbReference>
<evidence type="ECO:0000313" key="4">
    <source>
        <dbReference type="EMBL" id="CAB4921726.1"/>
    </source>
</evidence>
<protein>
    <submittedName>
        <fullName evidence="4">Unannotated protein</fullName>
    </submittedName>
</protein>
<dbReference type="GO" id="GO:0000271">
    <property type="term" value="P:polysaccharide biosynthetic process"/>
    <property type="evidence" value="ECO:0007669"/>
    <property type="project" value="TreeGrafter"/>
</dbReference>
<gene>
    <name evidence="1" type="ORF">UFOPK2289_00115</name>
    <name evidence="2" type="ORF">UFOPK2822_00234</name>
    <name evidence="3" type="ORF">UFOPK3346_00614</name>
    <name evidence="4" type="ORF">UFOPK3670_00705</name>
    <name evidence="5" type="ORF">UFOPK4308_00771</name>
</gene>
<evidence type="ECO:0000313" key="3">
    <source>
        <dbReference type="EMBL" id="CAB4863641.1"/>
    </source>
</evidence>
<dbReference type="EMBL" id="CAFBQL010000004">
    <property type="protein sequence ID" value="CAB5057778.1"/>
    <property type="molecule type" value="Genomic_DNA"/>
</dbReference>
<evidence type="ECO:0000313" key="1">
    <source>
        <dbReference type="EMBL" id="CAB4655991.1"/>
    </source>
</evidence>
<dbReference type="InterPro" id="IPR014710">
    <property type="entry name" value="RmlC-like_jellyroll"/>
</dbReference>
<dbReference type="Gene3D" id="2.60.120.10">
    <property type="entry name" value="Jelly Rolls"/>
    <property type="match status" value="1"/>
</dbReference>
<dbReference type="PANTHER" id="PTHR21047">
    <property type="entry name" value="DTDP-6-DEOXY-D-GLUCOSE-3,5 EPIMERASE"/>
    <property type="match status" value="1"/>
</dbReference>
<dbReference type="InterPro" id="IPR000888">
    <property type="entry name" value="RmlC-like"/>
</dbReference>
<dbReference type="InterPro" id="IPR011051">
    <property type="entry name" value="RmlC_Cupin_sf"/>
</dbReference>
<sequence length="183" mass="20898">MIFEPVTEIPGAYKIELVNWSDSRGSLMEIWNSKNFIEQGVWPDFIPVQVNLVKSNQGAIRGIHRTIRYAPQRKIVTCTEGAIKDYLIDLRPESTHYRNVVSVAIDASKPLLLLVPERVGHSYQTISENSTVCYYFDRAYNPEEEIGINPFDQDLSITWDEPYILSPKDSNAPLLNEIALELL</sequence>
<dbReference type="EMBL" id="CAFBMV010000004">
    <property type="protein sequence ID" value="CAB4921726.1"/>
    <property type="molecule type" value="Genomic_DNA"/>
</dbReference>
<dbReference type="CDD" id="cd00438">
    <property type="entry name" value="cupin_RmlC"/>
    <property type="match status" value="1"/>
</dbReference>
<dbReference type="SUPFAM" id="SSF51182">
    <property type="entry name" value="RmlC-like cupins"/>
    <property type="match status" value="1"/>
</dbReference>